<dbReference type="Gene3D" id="3.30.70.120">
    <property type="match status" value="1"/>
</dbReference>
<keyword evidence="5 6" id="KW-0472">Membrane</keyword>
<comment type="caution">
    <text evidence="8">The sequence shown here is derived from an EMBL/GenBank/DDBJ whole genome shotgun (WGS) entry which is preliminary data.</text>
</comment>
<dbReference type="InterPro" id="IPR003740">
    <property type="entry name" value="YitT"/>
</dbReference>
<keyword evidence="2" id="KW-1003">Cell membrane</keyword>
<evidence type="ECO:0000256" key="1">
    <source>
        <dbReference type="ARBA" id="ARBA00004651"/>
    </source>
</evidence>
<reference evidence="8" key="2">
    <citation type="submission" date="2021-04" db="EMBL/GenBank/DDBJ databases">
        <authorList>
            <person name="Gilroy R."/>
        </authorList>
    </citation>
    <scope>NUCLEOTIDE SEQUENCE</scope>
    <source>
        <strain evidence="8">CHK187-11901</strain>
    </source>
</reference>
<evidence type="ECO:0000313" key="8">
    <source>
        <dbReference type="EMBL" id="HJC37022.1"/>
    </source>
</evidence>
<protein>
    <submittedName>
        <fullName evidence="8">YitT family protein</fullName>
    </submittedName>
</protein>
<dbReference type="Proteomes" id="UP000823896">
    <property type="component" value="Unassembled WGS sequence"/>
</dbReference>
<dbReference type="PANTHER" id="PTHR33545">
    <property type="entry name" value="UPF0750 MEMBRANE PROTEIN YITT-RELATED"/>
    <property type="match status" value="1"/>
</dbReference>
<proteinExistence type="predicted"/>
<keyword evidence="4 6" id="KW-1133">Transmembrane helix</keyword>
<dbReference type="Pfam" id="PF10035">
    <property type="entry name" value="DUF2179"/>
    <property type="match status" value="1"/>
</dbReference>
<feature type="domain" description="DUF2179" evidence="7">
    <location>
        <begin position="225"/>
        <end position="279"/>
    </location>
</feature>
<dbReference type="PANTHER" id="PTHR33545:SF9">
    <property type="entry name" value="UPF0750 MEMBRANE PROTEIN YITE"/>
    <property type="match status" value="1"/>
</dbReference>
<dbReference type="InterPro" id="IPR019264">
    <property type="entry name" value="DUF2179"/>
</dbReference>
<evidence type="ECO:0000256" key="6">
    <source>
        <dbReference type="SAM" id="Phobius"/>
    </source>
</evidence>
<feature type="transmembrane region" description="Helical" evidence="6">
    <location>
        <begin position="79"/>
        <end position="98"/>
    </location>
</feature>
<feature type="transmembrane region" description="Helical" evidence="6">
    <location>
        <begin position="54"/>
        <end position="72"/>
    </location>
</feature>
<evidence type="ECO:0000256" key="4">
    <source>
        <dbReference type="ARBA" id="ARBA00022989"/>
    </source>
</evidence>
<keyword evidence="3 6" id="KW-0812">Transmembrane</keyword>
<dbReference type="PIRSF" id="PIRSF006483">
    <property type="entry name" value="Membrane_protein_YitT"/>
    <property type="match status" value="1"/>
</dbReference>
<evidence type="ECO:0000256" key="2">
    <source>
        <dbReference type="ARBA" id="ARBA00022475"/>
    </source>
</evidence>
<evidence type="ECO:0000256" key="3">
    <source>
        <dbReference type="ARBA" id="ARBA00022692"/>
    </source>
</evidence>
<organism evidence="8 9">
    <name type="scientific">Candidatus Merdibacter merdavium</name>
    <dbReference type="NCBI Taxonomy" id="2838692"/>
    <lineage>
        <taxon>Bacteria</taxon>
        <taxon>Bacillati</taxon>
        <taxon>Bacillota</taxon>
        <taxon>Erysipelotrichia</taxon>
        <taxon>Erysipelotrichales</taxon>
        <taxon>Erysipelotrichaceae</taxon>
        <taxon>Merdibacter</taxon>
    </lineage>
</organism>
<dbReference type="AlphaFoldDB" id="A0A9D2NRB6"/>
<dbReference type="Pfam" id="PF02588">
    <property type="entry name" value="YitT_membrane"/>
    <property type="match status" value="1"/>
</dbReference>
<accession>A0A9D2NRB6</accession>
<comment type="subcellular location">
    <subcellularLocation>
        <location evidence="1">Cell membrane</location>
        <topology evidence="1">Multi-pass membrane protein</topology>
    </subcellularLocation>
</comment>
<feature type="transmembrane region" description="Helical" evidence="6">
    <location>
        <begin position="110"/>
        <end position="129"/>
    </location>
</feature>
<evidence type="ECO:0000259" key="7">
    <source>
        <dbReference type="Pfam" id="PF10035"/>
    </source>
</evidence>
<gene>
    <name evidence="8" type="ORF">H9702_07845</name>
</gene>
<dbReference type="InterPro" id="IPR051461">
    <property type="entry name" value="UPF0750_membrane"/>
</dbReference>
<evidence type="ECO:0000256" key="5">
    <source>
        <dbReference type="ARBA" id="ARBA00023136"/>
    </source>
</evidence>
<name>A0A9D2NRB6_9FIRM</name>
<dbReference type="InterPro" id="IPR015867">
    <property type="entry name" value="N-reg_PII/ATP_PRibTrfase_C"/>
</dbReference>
<evidence type="ECO:0000313" key="9">
    <source>
        <dbReference type="Proteomes" id="UP000823896"/>
    </source>
</evidence>
<feature type="transmembrane region" description="Helical" evidence="6">
    <location>
        <begin position="176"/>
        <end position="195"/>
    </location>
</feature>
<dbReference type="GO" id="GO:0005886">
    <property type="term" value="C:plasma membrane"/>
    <property type="evidence" value="ECO:0007669"/>
    <property type="project" value="UniProtKB-SubCell"/>
</dbReference>
<dbReference type="CDD" id="cd16380">
    <property type="entry name" value="YitT_C"/>
    <property type="match status" value="1"/>
</dbReference>
<feature type="transmembrane region" description="Helical" evidence="6">
    <location>
        <begin position="150"/>
        <end position="170"/>
    </location>
</feature>
<reference evidence="8" key="1">
    <citation type="journal article" date="2021" name="PeerJ">
        <title>Extensive microbial diversity within the chicken gut microbiome revealed by metagenomics and culture.</title>
        <authorList>
            <person name="Gilroy R."/>
            <person name="Ravi A."/>
            <person name="Getino M."/>
            <person name="Pursley I."/>
            <person name="Horton D.L."/>
            <person name="Alikhan N.F."/>
            <person name="Baker D."/>
            <person name="Gharbi K."/>
            <person name="Hall N."/>
            <person name="Watson M."/>
            <person name="Adriaenssens E.M."/>
            <person name="Foster-Nyarko E."/>
            <person name="Jarju S."/>
            <person name="Secka A."/>
            <person name="Antonio M."/>
            <person name="Oren A."/>
            <person name="Chaudhuri R.R."/>
            <person name="La Ragione R."/>
            <person name="Hildebrand F."/>
            <person name="Pallen M.J."/>
        </authorList>
    </citation>
    <scope>NUCLEOTIDE SEQUENCE</scope>
    <source>
        <strain evidence="8">CHK187-11901</strain>
    </source>
</reference>
<sequence>MKKEVVRDGAQIIAGNFLVALGVNAFILPNDVLTGGLAGVAVALQPLIAVEPTLFINAATIVLFGVGALVLGRQFALKTLLSTICYPLFISLLSWGLAEWFTPEAFIMDQYLASIYGGVLMGCGVGLVFRCGASTGGMDIPPLIVHRFTHLPLSTLVLVTDALTVGLGVATYGLQAALMGIISVFISSVAIDRTLTLGAVRSKNCMIISERHEELLAYIHDQLYRGTTLLEAKGGYTQEARKVIMVVVSRKQYPLLEHEVLRIDPNAFIIVTDTDEVHGLGFTYEEDDYR</sequence>
<feature type="transmembrane region" description="Helical" evidence="6">
    <location>
        <begin position="12"/>
        <end position="29"/>
    </location>
</feature>
<dbReference type="EMBL" id="DWWM01000051">
    <property type="protein sequence ID" value="HJC37022.1"/>
    <property type="molecule type" value="Genomic_DNA"/>
</dbReference>